<evidence type="ECO:0000256" key="4">
    <source>
        <dbReference type="ARBA" id="ARBA00022516"/>
    </source>
</evidence>
<evidence type="ECO:0000256" key="9">
    <source>
        <dbReference type="ARBA" id="ARBA00022840"/>
    </source>
</evidence>
<comment type="subcellular location">
    <subcellularLocation>
        <location evidence="1">Cell membrane</location>
        <topology evidence="1">Multi-pass membrane protein</topology>
    </subcellularLocation>
</comment>
<gene>
    <name evidence="16" type="ORF">ACFQ2J_06245</name>
</gene>
<keyword evidence="11" id="KW-0443">Lipid metabolism</keyword>
<keyword evidence="17" id="KW-1185">Reference proteome</keyword>
<evidence type="ECO:0000256" key="8">
    <source>
        <dbReference type="ARBA" id="ARBA00022777"/>
    </source>
</evidence>
<dbReference type="PANTHER" id="PTHR34299:SF1">
    <property type="entry name" value="DIACYLGLYCEROL KINASE"/>
    <property type="match status" value="1"/>
</dbReference>
<dbReference type="Proteomes" id="UP001596990">
    <property type="component" value="Unassembled WGS sequence"/>
</dbReference>
<comment type="similarity">
    <text evidence="2">Belongs to the bacterial diacylglycerol kinase family.</text>
</comment>
<dbReference type="Gene3D" id="1.10.287.3610">
    <property type="match status" value="1"/>
</dbReference>
<evidence type="ECO:0000256" key="12">
    <source>
        <dbReference type="ARBA" id="ARBA00023136"/>
    </source>
</evidence>
<keyword evidence="13" id="KW-0594">Phospholipid biosynthesis</keyword>
<organism evidence="16 17">
    <name type="scientific">Thalassobacillus hwangdonensis</name>
    <dbReference type="NCBI Taxonomy" id="546108"/>
    <lineage>
        <taxon>Bacteria</taxon>
        <taxon>Bacillati</taxon>
        <taxon>Bacillota</taxon>
        <taxon>Bacilli</taxon>
        <taxon>Bacillales</taxon>
        <taxon>Bacillaceae</taxon>
        <taxon>Thalassobacillus</taxon>
    </lineage>
</organism>
<comment type="caution">
    <text evidence="16">The sequence shown here is derived from an EMBL/GenBank/DDBJ whole genome shotgun (WGS) entry which is preliminary data.</text>
</comment>
<proteinExistence type="inferred from homology"/>
<accession>A0ABW3KY23</accession>
<keyword evidence="3" id="KW-1003">Cell membrane</keyword>
<name>A0ABW3KY23_9BACI</name>
<evidence type="ECO:0000256" key="15">
    <source>
        <dbReference type="SAM" id="Phobius"/>
    </source>
</evidence>
<keyword evidence="14" id="KW-1208">Phospholipid metabolism</keyword>
<evidence type="ECO:0000256" key="7">
    <source>
        <dbReference type="ARBA" id="ARBA00022741"/>
    </source>
</evidence>
<evidence type="ECO:0000256" key="13">
    <source>
        <dbReference type="ARBA" id="ARBA00023209"/>
    </source>
</evidence>
<evidence type="ECO:0000256" key="14">
    <source>
        <dbReference type="ARBA" id="ARBA00023264"/>
    </source>
</evidence>
<evidence type="ECO:0000256" key="11">
    <source>
        <dbReference type="ARBA" id="ARBA00023098"/>
    </source>
</evidence>
<evidence type="ECO:0000313" key="17">
    <source>
        <dbReference type="Proteomes" id="UP001596990"/>
    </source>
</evidence>
<dbReference type="InterPro" id="IPR033717">
    <property type="entry name" value="UDPK"/>
</dbReference>
<dbReference type="EC" id="2.7.1.-" evidence="16"/>
<keyword evidence="10 15" id="KW-1133">Transmembrane helix</keyword>
<keyword evidence="9" id="KW-0067">ATP-binding</keyword>
<keyword evidence="5 16" id="KW-0808">Transferase</keyword>
<protein>
    <submittedName>
        <fullName evidence="16">Diacylglycerol kinase family protein</fullName>
        <ecNumber evidence="16">2.7.1.-</ecNumber>
    </submittedName>
</protein>
<keyword evidence="8 16" id="KW-0418">Kinase</keyword>
<evidence type="ECO:0000313" key="16">
    <source>
        <dbReference type="EMBL" id="MFD1018794.1"/>
    </source>
</evidence>
<dbReference type="InterPro" id="IPR036945">
    <property type="entry name" value="DAGK_sf"/>
</dbReference>
<keyword evidence="12 15" id="KW-0472">Membrane</keyword>
<evidence type="ECO:0000256" key="5">
    <source>
        <dbReference type="ARBA" id="ARBA00022679"/>
    </source>
</evidence>
<evidence type="ECO:0000256" key="2">
    <source>
        <dbReference type="ARBA" id="ARBA00005967"/>
    </source>
</evidence>
<feature type="transmembrane region" description="Helical" evidence="15">
    <location>
        <begin position="99"/>
        <end position="120"/>
    </location>
</feature>
<keyword evidence="7" id="KW-0547">Nucleotide-binding</keyword>
<keyword evidence="6 15" id="KW-0812">Transmembrane</keyword>
<dbReference type="PANTHER" id="PTHR34299">
    <property type="entry name" value="DIACYLGLYCEROL KINASE"/>
    <property type="match status" value="1"/>
</dbReference>
<evidence type="ECO:0000256" key="10">
    <source>
        <dbReference type="ARBA" id="ARBA00022989"/>
    </source>
</evidence>
<feature type="transmembrane region" description="Helical" evidence="15">
    <location>
        <begin position="36"/>
        <end position="54"/>
    </location>
</feature>
<dbReference type="EMBL" id="JBHTKL010000001">
    <property type="protein sequence ID" value="MFD1018794.1"/>
    <property type="molecule type" value="Genomic_DNA"/>
</dbReference>
<dbReference type="Pfam" id="PF01219">
    <property type="entry name" value="DAGK_prokar"/>
    <property type="match status" value="1"/>
</dbReference>
<evidence type="ECO:0000256" key="1">
    <source>
        <dbReference type="ARBA" id="ARBA00004651"/>
    </source>
</evidence>
<sequence>MSSDLKGNNSNKGWIGFRVACAGIILVIRNERNFRIHLVAGAIVIIAGLLLRVSLLEWTVLLLTIAMVLSLEMINTSIERVMNHLSPEFHPAVGAVKDVAAGAVLVAAIFSIIIGMIIFLPKLTSILF</sequence>
<dbReference type="GO" id="GO:0016301">
    <property type="term" value="F:kinase activity"/>
    <property type="evidence" value="ECO:0007669"/>
    <property type="project" value="UniProtKB-KW"/>
</dbReference>
<dbReference type="CDD" id="cd14265">
    <property type="entry name" value="UDPK_IM_like"/>
    <property type="match status" value="1"/>
</dbReference>
<dbReference type="InterPro" id="IPR000829">
    <property type="entry name" value="DAGK"/>
</dbReference>
<reference evidence="17" key="1">
    <citation type="journal article" date="2019" name="Int. J. Syst. Evol. Microbiol.">
        <title>The Global Catalogue of Microorganisms (GCM) 10K type strain sequencing project: providing services to taxonomists for standard genome sequencing and annotation.</title>
        <authorList>
            <consortium name="The Broad Institute Genomics Platform"/>
            <consortium name="The Broad Institute Genome Sequencing Center for Infectious Disease"/>
            <person name="Wu L."/>
            <person name="Ma J."/>
        </authorList>
    </citation>
    <scope>NUCLEOTIDE SEQUENCE [LARGE SCALE GENOMIC DNA]</scope>
    <source>
        <strain evidence="17">CCUG 56607</strain>
    </source>
</reference>
<evidence type="ECO:0000256" key="3">
    <source>
        <dbReference type="ARBA" id="ARBA00022475"/>
    </source>
</evidence>
<evidence type="ECO:0000256" key="6">
    <source>
        <dbReference type="ARBA" id="ARBA00022692"/>
    </source>
</evidence>
<dbReference type="RefSeq" id="WP_386057566.1">
    <property type="nucleotide sequence ID" value="NZ_JBHTKL010000001.1"/>
</dbReference>
<keyword evidence="4" id="KW-0444">Lipid biosynthesis</keyword>